<protein>
    <submittedName>
        <fullName evidence="1">Uncharacterized protein</fullName>
    </submittedName>
</protein>
<sequence>MRLEDVVRQGSTGCDPGEAGYRCYTVAEAEFQQGHPHSFLSWIKIKNIQVTATLGIFLGR</sequence>
<proteinExistence type="predicted"/>
<reference evidence="1" key="2">
    <citation type="journal article" date="2015" name="Fish Shellfish Immunol.">
        <title>Early steps in the European eel (Anguilla anguilla)-Vibrio vulnificus interaction in the gills: Role of the RtxA13 toxin.</title>
        <authorList>
            <person name="Callol A."/>
            <person name="Pajuelo D."/>
            <person name="Ebbesson L."/>
            <person name="Teles M."/>
            <person name="MacKenzie S."/>
            <person name="Amaro C."/>
        </authorList>
    </citation>
    <scope>NUCLEOTIDE SEQUENCE</scope>
</reference>
<name>A0A0E9XF30_ANGAN</name>
<dbReference type="EMBL" id="GBXM01008304">
    <property type="protein sequence ID" value="JAI00274.1"/>
    <property type="molecule type" value="Transcribed_RNA"/>
</dbReference>
<accession>A0A0E9XF30</accession>
<evidence type="ECO:0000313" key="1">
    <source>
        <dbReference type="EMBL" id="JAI00274.1"/>
    </source>
</evidence>
<reference evidence="1" key="1">
    <citation type="submission" date="2014-11" db="EMBL/GenBank/DDBJ databases">
        <authorList>
            <person name="Amaro Gonzalez C."/>
        </authorList>
    </citation>
    <scope>NUCLEOTIDE SEQUENCE</scope>
</reference>
<dbReference type="AlphaFoldDB" id="A0A0E9XF30"/>
<organism evidence="1">
    <name type="scientific">Anguilla anguilla</name>
    <name type="common">European freshwater eel</name>
    <name type="synonym">Muraena anguilla</name>
    <dbReference type="NCBI Taxonomy" id="7936"/>
    <lineage>
        <taxon>Eukaryota</taxon>
        <taxon>Metazoa</taxon>
        <taxon>Chordata</taxon>
        <taxon>Craniata</taxon>
        <taxon>Vertebrata</taxon>
        <taxon>Euteleostomi</taxon>
        <taxon>Actinopterygii</taxon>
        <taxon>Neopterygii</taxon>
        <taxon>Teleostei</taxon>
        <taxon>Anguilliformes</taxon>
        <taxon>Anguillidae</taxon>
        <taxon>Anguilla</taxon>
    </lineage>
</organism>